<evidence type="ECO:0000313" key="6">
    <source>
        <dbReference type="EMBL" id="CAL5229649.1"/>
    </source>
</evidence>
<protein>
    <submittedName>
        <fullName evidence="6">G13014 protein</fullName>
    </submittedName>
</protein>
<dbReference type="InterPro" id="IPR004827">
    <property type="entry name" value="bZIP"/>
</dbReference>
<keyword evidence="1" id="KW-0805">Transcription regulation</keyword>
<dbReference type="SMART" id="SM00338">
    <property type="entry name" value="BRLZ"/>
    <property type="match status" value="1"/>
</dbReference>
<reference evidence="6 7" key="1">
    <citation type="submission" date="2024-06" db="EMBL/GenBank/DDBJ databases">
        <authorList>
            <person name="Kraege A."/>
            <person name="Thomma B."/>
        </authorList>
    </citation>
    <scope>NUCLEOTIDE SEQUENCE [LARGE SCALE GENOMIC DNA]</scope>
</reference>
<organism evidence="6 7">
    <name type="scientific">Coccomyxa viridis</name>
    <dbReference type="NCBI Taxonomy" id="1274662"/>
    <lineage>
        <taxon>Eukaryota</taxon>
        <taxon>Viridiplantae</taxon>
        <taxon>Chlorophyta</taxon>
        <taxon>core chlorophytes</taxon>
        <taxon>Trebouxiophyceae</taxon>
        <taxon>Trebouxiophyceae incertae sedis</taxon>
        <taxon>Coccomyxaceae</taxon>
        <taxon>Coccomyxa</taxon>
    </lineage>
</organism>
<keyword evidence="2" id="KW-0804">Transcription</keyword>
<evidence type="ECO:0000256" key="1">
    <source>
        <dbReference type="ARBA" id="ARBA00023015"/>
    </source>
</evidence>
<evidence type="ECO:0000259" key="5">
    <source>
        <dbReference type="PROSITE" id="PS50217"/>
    </source>
</evidence>
<feature type="region of interest" description="Disordered" evidence="4">
    <location>
        <begin position="214"/>
        <end position="239"/>
    </location>
</feature>
<feature type="compositionally biased region" description="Basic and acidic residues" evidence="4">
    <location>
        <begin position="301"/>
        <end position="320"/>
    </location>
</feature>
<evidence type="ECO:0000256" key="3">
    <source>
        <dbReference type="ARBA" id="ARBA00023242"/>
    </source>
</evidence>
<dbReference type="PANTHER" id="PTHR46391:SF35">
    <property type="entry name" value="BASIC LEUCINE ZIPPER 34-LIKE ISOFORM X1"/>
    <property type="match status" value="1"/>
</dbReference>
<dbReference type="InterPro" id="IPR052483">
    <property type="entry name" value="bZIP_transcription_regulators"/>
</dbReference>
<dbReference type="EMBL" id="CAXHTA020000021">
    <property type="protein sequence ID" value="CAL5229649.1"/>
    <property type="molecule type" value="Genomic_DNA"/>
</dbReference>
<evidence type="ECO:0000256" key="2">
    <source>
        <dbReference type="ARBA" id="ARBA00023163"/>
    </source>
</evidence>
<comment type="caution">
    <text evidence="6">The sequence shown here is derived from an EMBL/GenBank/DDBJ whole genome shotgun (WGS) entry which is preliminary data.</text>
</comment>
<evidence type="ECO:0000256" key="4">
    <source>
        <dbReference type="SAM" id="MobiDB-lite"/>
    </source>
</evidence>
<dbReference type="PROSITE" id="PS50217">
    <property type="entry name" value="BZIP"/>
    <property type="match status" value="1"/>
</dbReference>
<dbReference type="PANTHER" id="PTHR46391">
    <property type="entry name" value="BASIC LEUCINE ZIPPER 34"/>
    <property type="match status" value="1"/>
</dbReference>
<proteinExistence type="predicted"/>
<evidence type="ECO:0000313" key="7">
    <source>
        <dbReference type="Proteomes" id="UP001497392"/>
    </source>
</evidence>
<sequence>MPAATLSPQMNIEPAEIDWGIAELDLSLSSGMADPTIFNLLHTLTGGGDGGDVQDEGPVPSSYPASGVSFPQATVPFCTQADAPFSSPNLADHGIDPLLPHSDTLTHEEQIGNLARMDQARRAQQLMETPFDMPRQQLQAPSFPQQMGFARRHPAQYTPEARVRPRTAMAAPGYTGELSPGMHMPVIPVERPTKMQRTTSCPSNGYYYPPPMHMANGASPQEGQSWQHMTPGRAPEPERHYRGRDVTRFAGWAAQTQSEDDPGSPPRRKGKGGRQRAPAPDASVDPKRAKRIMANRASAAKSKEKQKQKVQELEAQKKAKQEEIKALELANSGREEDCKALQDQLTKLNDLEQDYHRLQGLNRKLTEFHSVLQKALKDSQGLSCYGISSQPNCLPQNAYSGAPVSVHAFNSITMPGGLPAHKGAQFDPDTPELDIPPFHELSGSFEQANCMGSTSPPDLHEGSGH</sequence>
<gene>
    <name evidence="6" type="primary">g13014</name>
    <name evidence="6" type="ORF">VP750_LOCUS11555</name>
</gene>
<dbReference type="CDD" id="cd14703">
    <property type="entry name" value="bZIP_plant_RF2"/>
    <property type="match status" value="1"/>
</dbReference>
<dbReference type="SUPFAM" id="SSF57959">
    <property type="entry name" value="Leucine zipper domain"/>
    <property type="match status" value="1"/>
</dbReference>
<name>A0ABP1GBV7_9CHLO</name>
<keyword evidence="3" id="KW-0539">Nucleus</keyword>
<dbReference type="InterPro" id="IPR046347">
    <property type="entry name" value="bZIP_sf"/>
</dbReference>
<dbReference type="InterPro" id="IPR044759">
    <property type="entry name" value="bZIP_RF2"/>
</dbReference>
<feature type="compositionally biased region" description="Polar residues" evidence="4">
    <location>
        <begin position="218"/>
        <end position="228"/>
    </location>
</feature>
<feature type="region of interest" description="Disordered" evidence="4">
    <location>
        <begin position="253"/>
        <end position="320"/>
    </location>
</feature>
<accession>A0ABP1GBV7</accession>
<keyword evidence="7" id="KW-1185">Reference proteome</keyword>
<feature type="domain" description="BZIP" evidence="5">
    <location>
        <begin position="285"/>
        <end position="348"/>
    </location>
</feature>
<dbReference type="Proteomes" id="UP001497392">
    <property type="component" value="Unassembled WGS sequence"/>
</dbReference>